<dbReference type="GO" id="GO:0005886">
    <property type="term" value="C:plasma membrane"/>
    <property type="evidence" value="ECO:0007669"/>
    <property type="project" value="TreeGrafter"/>
</dbReference>
<dbReference type="PANTHER" id="PTHR32063">
    <property type="match status" value="1"/>
</dbReference>
<feature type="transmembrane region" description="Helical" evidence="1">
    <location>
        <begin position="945"/>
        <end position="965"/>
    </location>
</feature>
<keyword evidence="1" id="KW-0812">Transmembrane</keyword>
<evidence type="ECO:0000313" key="2">
    <source>
        <dbReference type="EMBL" id="SVA03019.1"/>
    </source>
</evidence>
<evidence type="ECO:0000256" key="1">
    <source>
        <dbReference type="SAM" id="Phobius"/>
    </source>
</evidence>
<dbReference type="SUPFAM" id="SSF82714">
    <property type="entry name" value="Multidrug efflux transporter AcrB TolC docking domain, DN and DC subdomains"/>
    <property type="match status" value="2"/>
</dbReference>
<dbReference type="SUPFAM" id="SSF82866">
    <property type="entry name" value="Multidrug efflux transporter AcrB transmembrane domain"/>
    <property type="match status" value="2"/>
</dbReference>
<name>A0A381SHU7_9ZZZZ</name>
<dbReference type="PANTHER" id="PTHR32063:SF33">
    <property type="entry name" value="RND SUPERFAMILY EFFLUX PUMP PERMEASE COMPONENT"/>
    <property type="match status" value="1"/>
</dbReference>
<feature type="transmembrane region" description="Helical" evidence="1">
    <location>
        <begin position="515"/>
        <end position="535"/>
    </location>
</feature>
<reference evidence="2" key="1">
    <citation type="submission" date="2018-05" db="EMBL/GenBank/DDBJ databases">
        <authorList>
            <person name="Lanie J.A."/>
            <person name="Ng W.-L."/>
            <person name="Kazmierczak K.M."/>
            <person name="Andrzejewski T.M."/>
            <person name="Davidsen T.M."/>
            <person name="Wayne K.J."/>
            <person name="Tettelin H."/>
            <person name="Glass J.I."/>
            <person name="Rusch D."/>
            <person name="Podicherti R."/>
            <person name="Tsui H.-C.T."/>
            <person name="Winkler M.E."/>
        </authorList>
    </citation>
    <scope>NUCLEOTIDE SEQUENCE</scope>
</reference>
<dbReference type="Pfam" id="PF00873">
    <property type="entry name" value="ACR_tran"/>
    <property type="match status" value="1"/>
</dbReference>
<dbReference type="InterPro" id="IPR027463">
    <property type="entry name" value="AcrB_DN_DC_subdom"/>
</dbReference>
<feature type="transmembrane region" description="Helical" evidence="1">
    <location>
        <begin position="459"/>
        <end position="484"/>
    </location>
</feature>
<feature type="transmembrane region" description="Helical" evidence="1">
    <location>
        <begin position="340"/>
        <end position="364"/>
    </location>
</feature>
<dbReference type="AlphaFoldDB" id="A0A381SHU7"/>
<sequence>MDAFLKFLVQQKKFAIVFSFAFIAVGLLSFQQIQRDQFPSVDFEILAVTTAYPGASPEDVEQGVTKVIENELINVNGIKNFTSTSREGLSSIIVTLEADLKDVVTVKNDIRNAVNRVGSLPEEVTELPRVLDFNIMEIPILNINIDGAGFDYAEARQITDDMEKALSMVNGVSKINKNGYLDSEIQIKVDPEKLSKYNISINEVISAISSRNARFTLGDNNQTELKKNIVILSEYEDISDIEAVVIKSIFDGPIVRLGDIAKVFRGDEEETSITRVNGTKGFILEILKQEQSDIIRTVARVKERVIELQQNYPDDLRIFYTQDRSISVENRLDIIVRNGYIGLTLVLIVLGIFLSLKTAFWVAISLPVTLLGTVAGLGLTGDTINLISLSGFILVLGIVVDDSIIIAESIHHYKNREGNVFDNVVKGFKRVILPVVTTILTTILVMSSMFLMTGIMGKFIYVLPVVVIFALTFSFLEITFALPAHLANKKAERQKTWFIPVENFFNKLVARLLRWRYLIVPLFIALFAYSLYFAITQMPLTLFPSRGADQMYARVEAPNGSSAAYTEKLVIGLEKIIMEEAGENLESVTSNIGSYFTNEANISIALIPTSEREIGAEEIMEKIKKSSTVIQGAEEINFSVQRPGPPAGEDIEINLISDNDEQRTAAANRLVGLLSDMEGVDNINRDDEIGKPRIETVLDFDEMARLGVEYQQVYRHLKTAFSGSYATDVRIAGKDEDVRVYIGNNNYSENFIMNTKVKNRQGNLIPMSQFSSIRDIKGEPDFNHFDGERSVSISASVDDKVTTSQAAQTSVLEELNAGANFPQVAIISAGGAQDVLESMESFQNAFIVSILGVFLLLAILFNSYSQPFLVLAAVPFSLIGVIWAFFFHGEPLSFFALTGSLALIGVIVNDSLVMVSHLNYIKAKKAQIEDKITWIAKGARDRLRAVVLTTLTTLAGVLPLAYGLGGTDYFLQPMVLALGYGLIFGTVMTLILLPCMYLMNYDFINWLGRVRKKFSKKSLA</sequence>
<accession>A0A381SHU7</accession>
<feature type="transmembrane region" description="Helical" evidence="1">
    <location>
        <begin position="868"/>
        <end position="886"/>
    </location>
</feature>
<evidence type="ECO:0008006" key="3">
    <source>
        <dbReference type="Google" id="ProtNLM"/>
    </source>
</evidence>
<dbReference type="Gene3D" id="1.20.1640.10">
    <property type="entry name" value="Multidrug efflux transporter AcrB transmembrane domain"/>
    <property type="match status" value="2"/>
</dbReference>
<dbReference type="Gene3D" id="3.30.70.1320">
    <property type="entry name" value="Multidrug efflux transporter AcrB pore domain like"/>
    <property type="match status" value="1"/>
</dbReference>
<feature type="transmembrane region" description="Helical" evidence="1">
    <location>
        <begin position="14"/>
        <end position="30"/>
    </location>
</feature>
<organism evidence="2">
    <name type="scientific">marine metagenome</name>
    <dbReference type="NCBI Taxonomy" id="408172"/>
    <lineage>
        <taxon>unclassified sequences</taxon>
        <taxon>metagenomes</taxon>
        <taxon>ecological metagenomes</taxon>
    </lineage>
</organism>
<proteinExistence type="predicted"/>
<keyword evidence="1" id="KW-1133">Transmembrane helix</keyword>
<protein>
    <recommendedName>
        <fullName evidence="3">SSD domain-containing protein</fullName>
    </recommendedName>
</protein>
<dbReference type="InterPro" id="IPR001036">
    <property type="entry name" value="Acrflvin-R"/>
</dbReference>
<dbReference type="GO" id="GO:0042910">
    <property type="term" value="F:xenobiotic transmembrane transporter activity"/>
    <property type="evidence" value="ECO:0007669"/>
    <property type="project" value="TreeGrafter"/>
</dbReference>
<dbReference type="Gene3D" id="3.30.2090.10">
    <property type="entry name" value="Multidrug efflux transporter AcrB TolC docking domain, DN and DC subdomains"/>
    <property type="match status" value="2"/>
</dbReference>
<dbReference type="PRINTS" id="PR00702">
    <property type="entry name" value="ACRIFLAVINRP"/>
</dbReference>
<feature type="transmembrane region" description="Helical" evidence="1">
    <location>
        <begin position="431"/>
        <end position="453"/>
    </location>
</feature>
<keyword evidence="1" id="KW-0472">Membrane</keyword>
<gene>
    <name evidence="2" type="ORF">METZ01_LOCUS55873</name>
</gene>
<feature type="transmembrane region" description="Helical" evidence="1">
    <location>
        <begin position="892"/>
        <end position="915"/>
    </location>
</feature>
<dbReference type="EMBL" id="UINC01003064">
    <property type="protein sequence ID" value="SVA03019.1"/>
    <property type="molecule type" value="Genomic_DNA"/>
</dbReference>
<dbReference type="Gene3D" id="3.30.70.1440">
    <property type="entry name" value="Multidrug efflux transporter AcrB pore domain"/>
    <property type="match status" value="1"/>
</dbReference>
<dbReference type="SUPFAM" id="SSF82693">
    <property type="entry name" value="Multidrug efflux transporter AcrB pore domain, PN1, PN2, PC1 and PC2 subdomains"/>
    <property type="match status" value="3"/>
</dbReference>
<feature type="transmembrane region" description="Helical" evidence="1">
    <location>
        <begin position="384"/>
        <end position="410"/>
    </location>
</feature>
<feature type="transmembrane region" description="Helical" evidence="1">
    <location>
        <begin position="842"/>
        <end position="861"/>
    </location>
</feature>
<dbReference type="Gene3D" id="3.30.70.1430">
    <property type="entry name" value="Multidrug efflux transporter AcrB pore domain"/>
    <property type="match status" value="2"/>
</dbReference>
<feature type="transmembrane region" description="Helical" evidence="1">
    <location>
        <begin position="977"/>
        <end position="999"/>
    </location>
</feature>